<evidence type="ECO:0000313" key="2">
    <source>
        <dbReference type="EMBL" id="QSZ30671.1"/>
    </source>
</evidence>
<dbReference type="AlphaFoldDB" id="A0A8A3P614"/>
<accession>A0A8A3P614</accession>
<dbReference type="OrthoDB" id="3439049at2759"/>
<evidence type="ECO:0000313" key="3">
    <source>
        <dbReference type="Proteomes" id="UP000672032"/>
    </source>
</evidence>
<dbReference type="EMBL" id="CP063406">
    <property type="protein sequence ID" value="QSZ30671.1"/>
    <property type="molecule type" value="Genomic_DNA"/>
</dbReference>
<feature type="region of interest" description="Disordered" evidence="1">
    <location>
        <begin position="1"/>
        <end position="49"/>
    </location>
</feature>
<feature type="compositionally biased region" description="Polar residues" evidence="1">
    <location>
        <begin position="1"/>
        <end position="20"/>
    </location>
</feature>
<name>A0A8A3P614_9HELO</name>
<dbReference type="Proteomes" id="UP000672032">
    <property type="component" value="Chromosome 2"/>
</dbReference>
<sequence length="180" mass="20669">MVTTNASPSFSPNLHASASSPPAHHRQNRRRERPSSRARRTRSRNSALATDINEGILEARDASFDISTHRPGNGPSPIPRQNLDQSWMRWKARQAAESEMLAVKEKMKQLEMESEMMMMMMMMMIGEATRKEERELERIQHRLFGGEEDDEDVSCDLDLCPAMLDVVMRLFDGEVDYMDP</sequence>
<organism evidence="2 3">
    <name type="scientific">Monilinia vaccinii-corymbosi</name>
    <dbReference type="NCBI Taxonomy" id="61207"/>
    <lineage>
        <taxon>Eukaryota</taxon>
        <taxon>Fungi</taxon>
        <taxon>Dikarya</taxon>
        <taxon>Ascomycota</taxon>
        <taxon>Pezizomycotina</taxon>
        <taxon>Leotiomycetes</taxon>
        <taxon>Helotiales</taxon>
        <taxon>Sclerotiniaceae</taxon>
        <taxon>Monilinia</taxon>
    </lineage>
</organism>
<gene>
    <name evidence="2" type="ORF">DSL72_000229</name>
</gene>
<feature type="compositionally biased region" description="Basic residues" evidence="1">
    <location>
        <begin position="23"/>
        <end position="43"/>
    </location>
</feature>
<reference evidence="2" key="1">
    <citation type="submission" date="2020-10" db="EMBL/GenBank/DDBJ databases">
        <title>Genome Sequence of Monilinia vaccinii-corymbosi Sheds Light on Mummy Berry Disease Infection of Blueberry and Mating Type.</title>
        <authorList>
            <person name="Yow A.G."/>
            <person name="Zhang Y."/>
            <person name="Bansal K."/>
            <person name="Eacker S.M."/>
            <person name="Sullivan S."/>
            <person name="Liachko I."/>
            <person name="Cubeta M.A."/>
            <person name="Rollins J.A."/>
            <person name="Ashrafi H."/>
        </authorList>
    </citation>
    <scope>NUCLEOTIDE SEQUENCE</scope>
    <source>
        <strain evidence="2">RL-1</strain>
    </source>
</reference>
<evidence type="ECO:0000256" key="1">
    <source>
        <dbReference type="SAM" id="MobiDB-lite"/>
    </source>
</evidence>
<keyword evidence="3" id="KW-1185">Reference proteome</keyword>
<protein>
    <submittedName>
        <fullName evidence="2">Uncharacterized protein</fullName>
    </submittedName>
</protein>
<proteinExistence type="predicted"/>